<dbReference type="AlphaFoldDB" id="A0A1I7F377"/>
<dbReference type="STRING" id="1224947.SAMN05216480_101585"/>
<evidence type="ECO:0000259" key="1">
    <source>
        <dbReference type="Pfam" id="PF08885"/>
    </source>
</evidence>
<dbReference type="SUPFAM" id="SSF52266">
    <property type="entry name" value="SGNH hydrolase"/>
    <property type="match status" value="1"/>
</dbReference>
<dbReference type="InterPro" id="IPR014982">
    <property type="entry name" value="GSCFA"/>
</dbReference>
<dbReference type="OrthoDB" id="9807687at2"/>
<dbReference type="Pfam" id="PF08885">
    <property type="entry name" value="GSCFA"/>
    <property type="match status" value="1"/>
</dbReference>
<reference evidence="2 3" key="1">
    <citation type="submission" date="2016-10" db="EMBL/GenBank/DDBJ databases">
        <authorList>
            <person name="de Groot N.N."/>
        </authorList>
    </citation>
    <scope>NUCLEOTIDE SEQUENCE [LARGE SCALE GENOMIC DNA]</scope>
    <source>
        <strain evidence="2 3">CGMCC 1.12333</strain>
    </source>
</reference>
<dbReference type="RefSeq" id="WP_093022783.1">
    <property type="nucleotide sequence ID" value="NZ_FPBK01000001.1"/>
</dbReference>
<dbReference type="EMBL" id="FPBK01000001">
    <property type="protein sequence ID" value="SFU30604.1"/>
    <property type="molecule type" value="Genomic_DNA"/>
</dbReference>
<keyword evidence="3" id="KW-1185">Reference proteome</keyword>
<protein>
    <submittedName>
        <fullName evidence="2">GSCFA family protein</fullName>
    </submittedName>
</protein>
<proteinExistence type="predicted"/>
<accession>A0A1I7F377</accession>
<gene>
    <name evidence="2" type="ORF">SAMN05216480_101585</name>
</gene>
<feature type="domain" description="GSCFA" evidence="1">
    <location>
        <begin position="21"/>
        <end position="257"/>
    </location>
</feature>
<organism evidence="2 3">
    <name type="scientific">Pustulibacterium marinum</name>
    <dbReference type="NCBI Taxonomy" id="1224947"/>
    <lineage>
        <taxon>Bacteria</taxon>
        <taxon>Pseudomonadati</taxon>
        <taxon>Bacteroidota</taxon>
        <taxon>Flavobacteriia</taxon>
        <taxon>Flavobacteriales</taxon>
        <taxon>Flavobacteriaceae</taxon>
        <taxon>Pustulibacterium</taxon>
    </lineage>
</organism>
<sequence length="315" mass="36915">MKLQTQIPFQKQPQPIGYEDRLLLMGSCFASNMAEKLAYYKFQHVVNPFGVLFHPIAIEKLLTRAINKEAFTDADIFFANEQWHCFDVHSELSHADKDIFLENLNKQLTNLHASVHNATYFVLTLGTAWVYRLIEKDDLVANCHKIPQKKFLKEILSVEEVVASLENISVLLKSINPQLKMITTVSPVRHLKDGFVENMQSKAHLLAAVQQVVTPREQLYYFPSYELMMDELRDYRFYKEDMIHPNALAVTYIWKKFLDVWFSEEAIQFSKEIDQIQKGLSHRSFNAQSEAHQQFLEKLNMKITKLKERYSFLKF</sequence>
<evidence type="ECO:0000313" key="2">
    <source>
        <dbReference type="EMBL" id="SFU30604.1"/>
    </source>
</evidence>
<evidence type="ECO:0000313" key="3">
    <source>
        <dbReference type="Proteomes" id="UP000199138"/>
    </source>
</evidence>
<name>A0A1I7F377_9FLAO</name>
<dbReference type="Proteomes" id="UP000199138">
    <property type="component" value="Unassembled WGS sequence"/>
</dbReference>